<dbReference type="EMBL" id="JANPWB010000010">
    <property type="protein sequence ID" value="KAJ1139710.1"/>
    <property type="molecule type" value="Genomic_DNA"/>
</dbReference>
<organism evidence="2 3">
    <name type="scientific">Pleurodeles waltl</name>
    <name type="common">Iberian ribbed newt</name>
    <dbReference type="NCBI Taxonomy" id="8319"/>
    <lineage>
        <taxon>Eukaryota</taxon>
        <taxon>Metazoa</taxon>
        <taxon>Chordata</taxon>
        <taxon>Craniata</taxon>
        <taxon>Vertebrata</taxon>
        <taxon>Euteleostomi</taxon>
        <taxon>Amphibia</taxon>
        <taxon>Batrachia</taxon>
        <taxon>Caudata</taxon>
        <taxon>Salamandroidea</taxon>
        <taxon>Salamandridae</taxon>
        <taxon>Pleurodelinae</taxon>
        <taxon>Pleurodeles</taxon>
    </lineage>
</organism>
<evidence type="ECO:0000313" key="2">
    <source>
        <dbReference type="EMBL" id="KAJ1139710.1"/>
    </source>
</evidence>
<evidence type="ECO:0000256" key="1">
    <source>
        <dbReference type="SAM" id="MobiDB-lite"/>
    </source>
</evidence>
<evidence type="ECO:0000313" key="3">
    <source>
        <dbReference type="Proteomes" id="UP001066276"/>
    </source>
</evidence>
<comment type="caution">
    <text evidence="2">The sequence shown here is derived from an EMBL/GenBank/DDBJ whole genome shotgun (WGS) entry which is preliminary data.</text>
</comment>
<dbReference type="AlphaFoldDB" id="A0AAV7QHZ9"/>
<keyword evidence="3" id="KW-1185">Reference proteome</keyword>
<name>A0AAV7QHZ9_PLEWA</name>
<reference evidence="2" key="1">
    <citation type="journal article" date="2022" name="bioRxiv">
        <title>Sequencing and chromosome-scale assembly of the giantPleurodeles waltlgenome.</title>
        <authorList>
            <person name="Brown T."/>
            <person name="Elewa A."/>
            <person name="Iarovenko S."/>
            <person name="Subramanian E."/>
            <person name="Araus A.J."/>
            <person name="Petzold A."/>
            <person name="Susuki M."/>
            <person name="Suzuki K.-i.T."/>
            <person name="Hayashi T."/>
            <person name="Toyoda A."/>
            <person name="Oliveira C."/>
            <person name="Osipova E."/>
            <person name="Leigh N.D."/>
            <person name="Simon A."/>
            <person name="Yun M.H."/>
        </authorList>
    </citation>
    <scope>NUCLEOTIDE SEQUENCE</scope>
    <source>
        <strain evidence="2">20211129_DDA</strain>
        <tissue evidence="2">Liver</tissue>
    </source>
</reference>
<protein>
    <submittedName>
        <fullName evidence="2">Uncharacterized protein</fullName>
    </submittedName>
</protein>
<feature type="compositionally biased region" description="Basic and acidic residues" evidence="1">
    <location>
        <begin position="93"/>
        <end position="115"/>
    </location>
</feature>
<accession>A0AAV7QHZ9</accession>
<dbReference type="Proteomes" id="UP001066276">
    <property type="component" value="Chromosome 6"/>
</dbReference>
<proteinExistence type="predicted"/>
<feature type="compositionally biased region" description="Low complexity" evidence="1">
    <location>
        <begin position="44"/>
        <end position="55"/>
    </location>
</feature>
<feature type="region of interest" description="Disordered" evidence="1">
    <location>
        <begin position="1"/>
        <end position="130"/>
    </location>
</feature>
<gene>
    <name evidence="2" type="ORF">NDU88_006077</name>
</gene>
<sequence>MQKDIEAPVGSGRLAPGNSGAPADDFRSGPGRGWRPSPDGPMRRGGALLSRRGGTLMRGAARAPGGLPSCLPGWLECCRGGPGPGPPSCPDPRAQREERSGGRGPRRSADLDRRTGGGSGPVVAIPSVHD</sequence>